<accession>A0AAV8SIC5</accession>
<keyword evidence="3" id="KW-1185">Reference proteome</keyword>
<dbReference type="PANTHER" id="PTHR47073">
    <property type="entry name" value="PROTEIN ANTI-SILENCING 1"/>
    <property type="match status" value="1"/>
</dbReference>
<sequence length="674" mass="76672">MAEEDIEFKWGTKRGVGGKRKNVQFYETFTYDGDEYSLFDSVYLYDEKLAEPYVGKLVKIWENPDQTKRIKVLWFFRPHEISSYLGSMQTLENELFLASGEGEGLANVNSLEAIAGKCNVVCTSKDPRNPQPTDEELRNADFIFYRTFDVGRCEISDKIDDKIAGVEVKLLLNSYGSKKPGEASKFVLDKKEVGVKNIVTDVKVVPPKKNILGNGLTNMIDGGHINDLAKESASPMSIQKSTYGGKISICDVSTEITKHSHIDGRSFDLRTVCKLGDKETIDPRASFDKQESINWSDDVKSSDATKIEGQKEDVSRDKINLMPKVPKDSLPKDIKGNLLDSKIGLMTKDDVLNAENYLPKSFVNEKVKNNEDSSELDNRPSKKAKFDGSIKMIRDKIKDNALNISDKSSNGVVKPTINTINDFGPNSKHKLARDSYGLDRDPVKILKPNEELRRIASGRLLKPSYEASIEDGKVYSQTMEVTRRPEVDKSRWFKDLPWEERMRDAHERGTLVLLQNLDRSYTSAEVEGLIWHAFNEKCTAKMVQQTTFSSPHYGQAFAIFTKREVAELVIMKLDEGCLMLSNGRPLVGSFGTPYFPQKKSTFFGHINISRTRLHMHREMKEAVSTSHYSQPNTLEYDMAMEWCLLQERSDIEWKKLYKQQGEELRKFKSNQKSK</sequence>
<dbReference type="Proteomes" id="UP001159364">
    <property type="component" value="Linkage Group LG11"/>
</dbReference>
<feature type="domain" description="BAH" evidence="1">
    <location>
        <begin position="34"/>
        <end position="159"/>
    </location>
</feature>
<dbReference type="SMART" id="SM00439">
    <property type="entry name" value="BAH"/>
    <property type="match status" value="1"/>
</dbReference>
<gene>
    <name evidence="2" type="ORF">K2173_025922</name>
</gene>
<dbReference type="InterPro" id="IPR043151">
    <property type="entry name" value="BAH_sf"/>
</dbReference>
<dbReference type="InterPro" id="IPR001025">
    <property type="entry name" value="BAH_dom"/>
</dbReference>
<dbReference type="AlphaFoldDB" id="A0AAV8SIC5"/>
<dbReference type="GO" id="GO:0003682">
    <property type="term" value="F:chromatin binding"/>
    <property type="evidence" value="ECO:0007669"/>
    <property type="project" value="InterPro"/>
</dbReference>
<dbReference type="Pfam" id="PF01426">
    <property type="entry name" value="BAH"/>
    <property type="match status" value="1"/>
</dbReference>
<evidence type="ECO:0000313" key="2">
    <source>
        <dbReference type="EMBL" id="KAJ8751744.1"/>
    </source>
</evidence>
<dbReference type="Gene3D" id="2.30.30.490">
    <property type="match status" value="1"/>
</dbReference>
<dbReference type="PANTHER" id="PTHR47073:SF2">
    <property type="entry name" value="PROTEIN ANTI-SILENCING 1"/>
    <property type="match status" value="1"/>
</dbReference>
<organism evidence="2 3">
    <name type="scientific">Erythroxylum novogranatense</name>
    <dbReference type="NCBI Taxonomy" id="1862640"/>
    <lineage>
        <taxon>Eukaryota</taxon>
        <taxon>Viridiplantae</taxon>
        <taxon>Streptophyta</taxon>
        <taxon>Embryophyta</taxon>
        <taxon>Tracheophyta</taxon>
        <taxon>Spermatophyta</taxon>
        <taxon>Magnoliopsida</taxon>
        <taxon>eudicotyledons</taxon>
        <taxon>Gunneridae</taxon>
        <taxon>Pentapetalae</taxon>
        <taxon>rosids</taxon>
        <taxon>fabids</taxon>
        <taxon>Malpighiales</taxon>
        <taxon>Erythroxylaceae</taxon>
        <taxon>Erythroxylum</taxon>
    </lineage>
</organism>
<dbReference type="FunFam" id="2.30.30.490:FF:000017">
    <property type="entry name" value="Bromo-adjacent homology (BAH) domain-containing protein"/>
    <property type="match status" value="1"/>
</dbReference>
<name>A0AAV8SIC5_9ROSI</name>
<evidence type="ECO:0000259" key="1">
    <source>
        <dbReference type="PROSITE" id="PS51038"/>
    </source>
</evidence>
<dbReference type="EMBL" id="JAIWQS010000011">
    <property type="protein sequence ID" value="KAJ8751744.1"/>
    <property type="molecule type" value="Genomic_DNA"/>
</dbReference>
<comment type="caution">
    <text evidence="2">The sequence shown here is derived from an EMBL/GenBank/DDBJ whole genome shotgun (WGS) entry which is preliminary data.</text>
</comment>
<dbReference type="PROSITE" id="PS51038">
    <property type="entry name" value="BAH"/>
    <property type="match status" value="1"/>
</dbReference>
<protein>
    <recommendedName>
        <fullName evidence="1">BAH domain-containing protein</fullName>
    </recommendedName>
</protein>
<evidence type="ECO:0000313" key="3">
    <source>
        <dbReference type="Proteomes" id="UP001159364"/>
    </source>
</evidence>
<proteinExistence type="predicted"/>
<reference evidence="2 3" key="1">
    <citation type="submission" date="2021-09" db="EMBL/GenBank/DDBJ databases">
        <title>Genomic insights and catalytic innovation underlie evolution of tropane alkaloids biosynthesis.</title>
        <authorList>
            <person name="Wang Y.-J."/>
            <person name="Tian T."/>
            <person name="Huang J.-P."/>
            <person name="Huang S.-X."/>
        </authorList>
    </citation>
    <scope>NUCLEOTIDE SEQUENCE [LARGE SCALE GENOMIC DNA]</scope>
    <source>
        <strain evidence="2">KIB-2018</strain>
        <tissue evidence="2">Leaf</tissue>
    </source>
</reference>
<dbReference type="GO" id="GO:0003723">
    <property type="term" value="F:RNA binding"/>
    <property type="evidence" value="ECO:0007669"/>
    <property type="project" value="TreeGrafter"/>
</dbReference>